<organism evidence="8 9">
    <name type="scientific">Acyrthosiphon pisum</name>
    <name type="common">Pea aphid</name>
    <dbReference type="NCBI Taxonomy" id="7029"/>
    <lineage>
        <taxon>Eukaryota</taxon>
        <taxon>Metazoa</taxon>
        <taxon>Ecdysozoa</taxon>
        <taxon>Arthropoda</taxon>
        <taxon>Hexapoda</taxon>
        <taxon>Insecta</taxon>
        <taxon>Pterygota</taxon>
        <taxon>Neoptera</taxon>
        <taxon>Paraneoptera</taxon>
        <taxon>Hemiptera</taxon>
        <taxon>Sternorrhyncha</taxon>
        <taxon>Aphidomorpha</taxon>
        <taxon>Aphidoidea</taxon>
        <taxon>Aphididae</taxon>
        <taxon>Macrosiphini</taxon>
        <taxon>Acyrthosiphon</taxon>
    </lineage>
</organism>
<dbReference type="Pfam" id="PF05699">
    <property type="entry name" value="Dimer_Tnp_hAT"/>
    <property type="match status" value="1"/>
</dbReference>
<dbReference type="PANTHER" id="PTHR46481:SF10">
    <property type="entry name" value="ZINC FINGER BED DOMAIN-CONTAINING PROTEIN 39"/>
    <property type="match status" value="1"/>
</dbReference>
<evidence type="ECO:0000256" key="2">
    <source>
        <dbReference type="ARBA" id="ARBA00022723"/>
    </source>
</evidence>
<dbReference type="InterPro" id="IPR008906">
    <property type="entry name" value="HATC_C_dom"/>
</dbReference>
<keyword evidence="9" id="KW-1185">Reference proteome</keyword>
<dbReference type="OrthoDB" id="8193841at2759"/>
<feature type="domain" description="HAT C-terminal dimerisation" evidence="7">
    <location>
        <begin position="395"/>
        <end position="440"/>
    </location>
</feature>
<reference evidence="8" key="2">
    <citation type="submission" date="2022-06" db="UniProtKB">
        <authorList>
            <consortium name="EnsemblMetazoa"/>
        </authorList>
    </citation>
    <scope>IDENTIFICATION</scope>
</reference>
<dbReference type="InterPro" id="IPR012337">
    <property type="entry name" value="RNaseH-like_sf"/>
</dbReference>
<dbReference type="GO" id="GO:0046983">
    <property type="term" value="F:protein dimerization activity"/>
    <property type="evidence" value="ECO:0007669"/>
    <property type="project" value="InterPro"/>
</dbReference>
<evidence type="ECO:0000256" key="3">
    <source>
        <dbReference type="ARBA" id="ARBA00022771"/>
    </source>
</evidence>
<evidence type="ECO:0000313" key="8">
    <source>
        <dbReference type="EnsemblMetazoa" id="XP_008182854.1"/>
    </source>
</evidence>
<keyword evidence="2" id="KW-0479">Metal-binding</keyword>
<feature type="region of interest" description="Disordered" evidence="6">
    <location>
        <begin position="345"/>
        <end position="364"/>
    </location>
</feature>
<dbReference type="GO" id="GO:0005634">
    <property type="term" value="C:nucleus"/>
    <property type="evidence" value="ECO:0007669"/>
    <property type="project" value="UniProtKB-SubCell"/>
</dbReference>
<evidence type="ECO:0000256" key="1">
    <source>
        <dbReference type="ARBA" id="ARBA00004123"/>
    </source>
</evidence>
<comment type="subcellular location">
    <subcellularLocation>
        <location evidence="1">Nucleus</location>
    </subcellularLocation>
</comment>
<dbReference type="RefSeq" id="XP_008182854.1">
    <property type="nucleotide sequence ID" value="XM_008184632.1"/>
</dbReference>
<sequence>MVDPGQPLKVNLQPFSVVDDPGFKEFVHLLNPNYKIPNRHSISKVLIPAEYETCVNAMKVLINEELETGCITTDCWTSRNTEGFMAITIHFIDLNFELRSVLLSCHPYSESHTSENLRCFAHTLNLIVQSALKQESSIIEKVKAISTHFRKSTTAHHKLMTYQTNLGEKQPKKMLQDVSTRWNSTFYMLQRFVDLEVAIRGTIGLLDKALDPLNSDEWLTVKEFCKVLSPFEEATKAISGEQYMTASLTIVIVHGLQNVCELMKKCNYSQRTNHLINNLVTGMNDRQSWGNIEKSNTLGKCTFLDPRFKNVPFVNNVSMLNTIKNDIIDSTSQLISLTRSEITTSNTTSNIEPSTSLESTSGPKENTFSIWETIDTLITHMQPVERTSRSRAIIEVQRYMEEALVPRSSNPLIWWKEQKHNFPFLSILARRMLCCLSSSSHITLIHSISISSTSLYDIYKYQKMKKVAITGISISE</sequence>
<dbReference type="InterPro" id="IPR052035">
    <property type="entry name" value="ZnF_BED_domain_contain"/>
</dbReference>
<evidence type="ECO:0000259" key="7">
    <source>
        <dbReference type="Pfam" id="PF05699"/>
    </source>
</evidence>
<dbReference type="AlphaFoldDB" id="A0A8R2B5R1"/>
<reference evidence="9" key="1">
    <citation type="submission" date="2010-06" db="EMBL/GenBank/DDBJ databases">
        <authorList>
            <person name="Jiang H."/>
            <person name="Abraham K."/>
            <person name="Ali S."/>
            <person name="Alsbrooks S.L."/>
            <person name="Anim B.N."/>
            <person name="Anosike U.S."/>
            <person name="Attaway T."/>
            <person name="Bandaranaike D.P."/>
            <person name="Battles P.K."/>
            <person name="Bell S.N."/>
            <person name="Bell A.V."/>
            <person name="Beltran B."/>
            <person name="Bickham C."/>
            <person name="Bustamante Y."/>
            <person name="Caleb T."/>
            <person name="Canada A."/>
            <person name="Cardenas V."/>
            <person name="Carter K."/>
            <person name="Chacko J."/>
            <person name="Chandrabose M.N."/>
            <person name="Chavez D."/>
            <person name="Chavez A."/>
            <person name="Chen L."/>
            <person name="Chu H.-S."/>
            <person name="Claassen K.J."/>
            <person name="Cockrell R."/>
            <person name="Collins M."/>
            <person name="Cooper J.A."/>
            <person name="Cree A."/>
            <person name="Curry S.M."/>
            <person name="Da Y."/>
            <person name="Dao M.D."/>
            <person name="Das B."/>
            <person name="Davila M.-L."/>
            <person name="Davy-Carroll L."/>
            <person name="Denson S."/>
            <person name="Dinh H."/>
            <person name="Ebong V.E."/>
            <person name="Edwards J.R."/>
            <person name="Egan A."/>
            <person name="El-Daye J."/>
            <person name="Escobedo L."/>
            <person name="Fernandez S."/>
            <person name="Fernando P.R."/>
            <person name="Flagg N."/>
            <person name="Forbes L.D."/>
            <person name="Fowler R.G."/>
            <person name="Fu Q."/>
            <person name="Gabisi R.A."/>
            <person name="Ganer J."/>
            <person name="Garbino Pronczuk A."/>
            <person name="Garcia R.M."/>
            <person name="Garner T."/>
            <person name="Garrett T.E."/>
            <person name="Gonzalez D.A."/>
            <person name="Hamid H."/>
            <person name="Hawkins E.S."/>
            <person name="Hirani K."/>
            <person name="Hogues M.E."/>
            <person name="Hollins B."/>
            <person name="Hsiao C.-H."/>
            <person name="Jabil R."/>
            <person name="James M.L."/>
            <person name="Jhangiani S.N."/>
            <person name="Johnson B."/>
            <person name="Johnson Q."/>
            <person name="Joshi V."/>
            <person name="Kalu J.B."/>
            <person name="Kam C."/>
            <person name="Kashfia A."/>
            <person name="Keebler J."/>
            <person name="Kisamo H."/>
            <person name="Kovar C.L."/>
            <person name="Lago L.A."/>
            <person name="Lai C.-Y."/>
            <person name="Laidlaw J."/>
            <person name="Lara F."/>
            <person name="Le T.-K."/>
            <person name="Lee S.L."/>
            <person name="Legall F.H."/>
            <person name="Lemon S.J."/>
            <person name="Lewis L.R."/>
            <person name="Li B."/>
            <person name="Liu Y."/>
            <person name="Liu Y.-S."/>
            <person name="Lopez J."/>
            <person name="Lozado R.J."/>
            <person name="Lu J."/>
            <person name="Madu R.C."/>
            <person name="Maheshwari M."/>
            <person name="Maheshwari R."/>
            <person name="Malloy K."/>
            <person name="Martinez E."/>
            <person name="Mathew T."/>
            <person name="Mercado I.C."/>
            <person name="Mercado C."/>
            <person name="Meyer B."/>
            <person name="Montgomery K."/>
            <person name="Morgan M.B."/>
            <person name="Munidasa M."/>
            <person name="Nazareth L.V."/>
            <person name="Nelson J."/>
            <person name="Ng B.M."/>
            <person name="Nguyen N.B."/>
            <person name="Nguyen P.Q."/>
            <person name="Nguyen T."/>
            <person name="Obregon M."/>
            <person name="Okwuonu G.O."/>
            <person name="Onwere C.G."/>
            <person name="Orozco G."/>
            <person name="Parra A."/>
            <person name="Patel S."/>
            <person name="Patil S."/>
            <person name="Perez A."/>
            <person name="Perez Y."/>
            <person name="Pham C."/>
            <person name="Primus E.L."/>
            <person name="Pu L.-L."/>
            <person name="Puazo M."/>
            <person name="Qin X."/>
            <person name="Quiroz J.B."/>
            <person name="Reese J."/>
            <person name="Richards S."/>
            <person name="Rives C.M."/>
            <person name="Robberts R."/>
            <person name="Ruiz S.J."/>
            <person name="Ruiz M.J."/>
            <person name="Santibanez J."/>
            <person name="Schneider B.W."/>
            <person name="Sisson I."/>
            <person name="Smith M."/>
            <person name="Sodergren E."/>
            <person name="Song X.-Z."/>
            <person name="Song B.B."/>
            <person name="Summersgill H."/>
            <person name="Thelus R."/>
            <person name="Thornton R.D."/>
            <person name="Trejos Z.Y."/>
            <person name="Usmani K."/>
            <person name="Vattathil S."/>
            <person name="Villasana D."/>
            <person name="Walker D.L."/>
            <person name="Wang S."/>
            <person name="Wang K."/>
            <person name="White C.S."/>
            <person name="Williams A.C."/>
            <person name="Williamson J."/>
            <person name="Wilson K."/>
            <person name="Woghiren I.O."/>
            <person name="Woodworth J.R."/>
            <person name="Worley K.C."/>
            <person name="Wright R.A."/>
            <person name="Wu W."/>
            <person name="Young L."/>
            <person name="Zhang L."/>
            <person name="Zhang J."/>
            <person name="Zhu Y."/>
            <person name="Muzny D.M."/>
            <person name="Weinstock G."/>
            <person name="Gibbs R.A."/>
        </authorList>
    </citation>
    <scope>NUCLEOTIDE SEQUENCE [LARGE SCALE GENOMIC DNA]</scope>
    <source>
        <strain evidence="9">LSR1</strain>
    </source>
</reference>
<keyword evidence="3" id="KW-0863">Zinc-finger</keyword>
<dbReference type="EnsemblMetazoa" id="XM_008184632.1">
    <property type="protein sequence ID" value="XP_008182854.1"/>
    <property type="gene ID" value="LOC103309365"/>
</dbReference>
<proteinExistence type="predicted"/>
<keyword evidence="4" id="KW-0862">Zinc</keyword>
<keyword evidence="5" id="KW-0539">Nucleus</keyword>
<evidence type="ECO:0000313" key="9">
    <source>
        <dbReference type="Proteomes" id="UP000007819"/>
    </source>
</evidence>
<dbReference type="SUPFAM" id="SSF140996">
    <property type="entry name" value="Hermes dimerisation domain"/>
    <property type="match status" value="1"/>
</dbReference>
<evidence type="ECO:0000256" key="6">
    <source>
        <dbReference type="SAM" id="MobiDB-lite"/>
    </source>
</evidence>
<dbReference type="PANTHER" id="PTHR46481">
    <property type="entry name" value="ZINC FINGER BED DOMAIN-CONTAINING PROTEIN 4"/>
    <property type="match status" value="1"/>
</dbReference>
<feature type="compositionally biased region" description="Low complexity" evidence="6">
    <location>
        <begin position="345"/>
        <end position="356"/>
    </location>
</feature>
<dbReference type="GeneID" id="103309365"/>
<dbReference type="SUPFAM" id="SSF53098">
    <property type="entry name" value="Ribonuclease H-like"/>
    <property type="match status" value="1"/>
</dbReference>
<dbReference type="Proteomes" id="UP000007819">
    <property type="component" value="Unassembled WGS sequence"/>
</dbReference>
<evidence type="ECO:0000256" key="5">
    <source>
        <dbReference type="ARBA" id="ARBA00023242"/>
    </source>
</evidence>
<accession>A0A8R2B5R1</accession>
<name>A0A8R2B5R1_ACYPI</name>
<dbReference type="KEGG" id="api:103309365"/>
<evidence type="ECO:0000256" key="4">
    <source>
        <dbReference type="ARBA" id="ARBA00022833"/>
    </source>
</evidence>
<dbReference type="GO" id="GO:0008270">
    <property type="term" value="F:zinc ion binding"/>
    <property type="evidence" value="ECO:0007669"/>
    <property type="project" value="UniProtKB-KW"/>
</dbReference>
<protein>
    <recommendedName>
        <fullName evidence="7">HAT C-terminal dimerisation domain-containing protein</fullName>
    </recommendedName>
</protein>